<dbReference type="EMBL" id="JARBHB010000005">
    <property type="protein sequence ID" value="KAJ8882458.1"/>
    <property type="molecule type" value="Genomic_DNA"/>
</dbReference>
<protein>
    <recommendedName>
        <fullName evidence="1">DDE-1 domain-containing protein</fullName>
    </recommendedName>
</protein>
<evidence type="ECO:0000313" key="2">
    <source>
        <dbReference type="EMBL" id="KAJ8882458.1"/>
    </source>
</evidence>
<reference evidence="2 3" key="1">
    <citation type="submission" date="2023-02" db="EMBL/GenBank/DDBJ databases">
        <title>LHISI_Scaffold_Assembly.</title>
        <authorList>
            <person name="Stuart O.P."/>
            <person name="Cleave R."/>
            <person name="Magrath M.J.L."/>
            <person name="Mikheyev A.S."/>
        </authorList>
    </citation>
    <scope>NUCLEOTIDE SEQUENCE [LARGE SCALE GENOMIC DNA]</scope>
    <source>
        <strain evidence="2">Daus_M_001</strain>
        <tissue evidence="2">Leg muscle</tissue>
    </source>
</reference>
<dbReference type="InterPro" id="IPR050863">
    <property type="entry name" value="CenT-Element_Derived"/>
</dbReference>
<dbReference type="Gene3D" id="3.30.420.10">
    <property type="entry name" value="Ribonuclease H-like superfamily/Ribonuclease H"/>
    <property type="match status" value="1"/>
</dbReference>
<comment type="caution">
    <text evidence="2">The sequence shown here is derived from an EMBL/GenBank/DDBJ whole genome shotgun (WGS) entry which is preliminary data.</text>
</comment>
<feature type="domain" description="DDE-1" evidence="1">
    <location>
        <begin position="67"/>
        <end position="231"/>
    </location>
</feature>
<dbReference type="InterPro" id="IPR036397">
    <property type="entry name" value="RNaseH_sf"/>
</dbReference>
<evidence type="ECO:0000313" key="3">
    <source>
        <dbReference type="Proteomes" id="UP001159363"/>
    </source>
</evidence>
<proteinExistence type="predicted"/>
<dbReference type="PANTHER" id="PTHR19303">
    <property type="entry name" value="TRANSPOSON"/>
    <property type="match status" value="1"/>
</dbReference>
<keyword evidence="3" id="KW-1185">Reference proteome</keyword>
<gene>
    <name evidence="2" type="ORF">PR048_014266</name>
</gene>
<dbReference type="Pfam" id="PF03184">
    <property type="entry name" value="DDE_1"/>
    <property type="match status" value="1"/>
</dbReference>
<dbReference type="InterPro" id="IPR004875">
    <property type="entry name" value="DDE_SF_endonuclease_dom"/>
</dbReference>
<dbReference type="PANTHER" id="PTHR19303:SF16">
    <property type="entry name" value="JERKY PROTEIN HOMOLOG-LIKE"/>
    <property type="match status" value="1"/>
</dbReference>
<sequence>MLKEKISSDLAAGSDFQEKYIKEALEKGYSRGDVYNADETGINWQALPRKSLASRCKKSAPGFKVSKERITDVECANASGELKVKLLVIGKSKRQHCFKNVETLLSCFVHKSAWMTSAIFIDWFKNVFIPSVTKFHVEKKKSGKVLLIIDNTPTHPALKVLNKIDQNFEVQFLPPNVTATLQPMDQGVIDKMKRIYRKQLRIYKKVEHEDSIYMLADAWETLPKRNLQRAWRKLWPDEENRINENEDCVVNEICSTISGFEQCGKNYASEWFVVEDNDPGYQALSNQKIAVIVSEGDAETVESDGDKNKNDIEEAEPTHSEAFIAAETLMSWLA</sequence>
<name>A0ABQ9HEH6_9NEOP</name>
<dbReference type="Proteomes" id="UP001159363">
    <property type="component" value="Chromosome 4"/>
</dbReference>
<accession>A0ABQ9HEH6</accession>
<evidence type="ECO:0000259" key="1">
    <source>
        <dbReference type="Pfam" id="PF03184"/>
    </source>
</evidence>
<organism evidence="2 3">
    <name type="scientific">Dryococelus australis</name>
    <dbReference type="NCBI Taxonomy" id="614101"/>
    <lineage>
        <taxon>Eukaryota</taxon>
        <taxon>Metazoa</taxon>
        <taxon>Ecdysozoa</taxon>
        <taxon>Arthropoda</taxon>
        <taxon>Hexapoda</taxon>
        <taxon>Insecta</taxon>
        <taxon>Pterygota</taxon>
        <taxon>Neoptera</taxon>
        <taxon>Polyneoptera</taxon>
        <taxon>Phasmatodea</taxon>
        <taxon>Verophasmatodea</taxon>
        <taxon>Anareolatae</taxon>
        <taxon>Phasmatidae</taxon>
        <taxon>Eurycanthinae</taxon>
        <taxon>Dryococelus</taxon>
    </lineage>
</organism>